<accession>A0AAU9LLM5</accession>
<evidence type="ECO:0000256" key="3">
    <source>
        <dbReference type="ARBA" id="ARBA00022970"/>
    </source>
</evidence>
<feature type="domain" description="Amino acid transporter transmembrane" evidence="8">
    <location>
        <begin position="30"/>
        <end position="114"/>
    </location>
</feature>
<protein>
    <recommendedName>
        <fullName evidence="8">Amino acid transporter transmembrane domain-containing protein</fullName>
    </recommendedName>
</protein>
<evidence type="ECO:0000256" key="4">
    <source>
        <dbReference type="ARBA" id="ARBA00022989"/>
    </source>
</evidence>
<dbReference type="PANTHER" id="PTHR46774:SF3">
    <property type="entry name" value="CHROMATIN MODIFICATION-RELATED PROTEIN EAF1 A-RELATED"/>
    <property type="match status" value="1"/>
</dbReference>
<evidence type="ECO:0000259" key="8">
    <source>
        <dbReference type="Pfam" id="PF01490"/>
    </source>
</evidence>
<feature type="transmembrane region" description="Helical" evidence="7">
    <location>
        <begin position="239"/>
        <end position="256"/>
    </location>
</feature>
<evidence type="ECO:0000256" key="6">
    <source>
        <dbReference type="SAM" id="MobiDB-lite"/>
    </source>
</evidence>
<gene>
    <name evidence="9" type="ORF">LVIROSA_LOCUS4288</name>
</gene>
<dbReference type="GO" id="GO:0016020">
    <property type="term" value="C:membrane"/>
    <property type="evidence" value="ECO:0007669"/>
    <property type="project" value="UniProtKB-SubCell"/>
</dbReference>
<keyword evidence="3" id="KW-0813">Transport</keyword>
<feature type="transmembrane region" description="Helical" evidence="7">
    <location>
        <begin position="61"/>
        <end position="80"/>
    </location>
</feature>
<dbReference type="EMBL" id="CAKMRJ010000002">
    <property type="protein sequence ID" value="CAH1416529.1"/>
    <property type="molecule type" value="Genomic_DNA"/>
</dbReference>
<feature type="transmembrane region" description="Helical" evidence="7">
    <location>
        <begin position="33"/>
        <end position="55"/>
    </location>
</feature>
<evidence type="ECO:0000256" key="2">
    <source>
        <dbReference type="ARBA" id="ARBA00022692"/>
    </source>
</evidence>
<comment type="subcellular location">
    <subcellularLocation>
        <location evidence="1">Membrane</location>
    </subcellularLocation>
</comment>
<dbReference type="Proteomes" id="UP001157418">
    <property type="component" value="Unassembled WGS sequence"/>
</dbReference>
<dbReference type="GO" id="GO:0035267">
    <property type="term" value="C:NuA4 histone acetyltransferase complex"/>
    <property type="evidence" value="ECO:0007669"/>
    <property type="project" value="InterPro"/>
</dbReference>
<keyword evidence="3" id="KW-0029">Amino-acid transport</keyword>
<proteinExistence type="predicted"/>
<organism evidence="9 10">
    <name type="scientific">Lactuca virosa</name>
    <dbReference type="NCBI Taxonomy" id="75947"/>
    <lineage>
        <taxon>Eukaryota</taxon>
        <taxon>Viridiplantae</taxon>
        <taxon>Streptophyta</taxon>
        <taxon>Embryophyta</taxon>
        <taxon>Tracheophyta</taxon>
        <taxon>Spermatophyta</taxon>
        <taxon>Magnoliopsida</taxon>
        <taxon>eudicotyledons</taxon>
        <taxon>Gunneridae</taxon>
        <taxon>Pentapetalae</taxon>
        <taxon>asterids</taxon>
        <taxon>campanulids</taxon>
        <taxon>Asterales</taxon>
        <taxon>Asteraceae</taxon>
        <taxon>Cichorioideae</taxon>
        <taxon>Cichorieae</taxon>
        <taxon>Lactucinae</taxon>
        <taxon>Lactuca</taxon>
    </lineage>
</organism>
<feature type="region of interest" description="Disordered" evidence="6">
    <location>
        <begin position="476"/>
        <end position="509"/>
    </location>
</feature>
<evidence type="ECO:0000313" key="10">
    <source>
        <dbReference type="Proteomes" id="UP001157418"/>
    </source>
</evidence>
<name>A0AAU9LLM5_9ASTR</name>
<keyword evidence="2 7" id="KW-0812">Transmembrane</keyword>
<dbReference type="InterPro" id="IPR044798">
    <property type="entry name" value="EAF1A/B"/>
</dbReference>
<evidence type="ECO:0000256" key="5">
    <source>
        <dbReference type="ARBA" id="ARBA00023136"/>
    </source>
</evidence>
<reference evidence="9 10" key="1">
    <citation type="submission" date="2022-01" db="EMBL/GenBank/DDBJ databases">
        <authorList>
            <person name="Xiong W."/>
            <person name="Schranz E."/>
        </authorList>
    </citation>
    <scope>NUCLEOTIDE SEQUENCE [LARGE SCALE GENOMIC DNA]</scope>
</reference>
<keyword evidence="4 7" id="KW-1133">Transmembrane helix</keyword>
<sequence>MESGADARNDRRTAEEKAIDDWLPVTSSRNAKWWYSAFHNATAMVGAGVLSLPYALSQLGWGFGITVLVLSWVITLYTLWQMVEMHEMVPGKRFDRYHELGQHAFGEKLGFYVVEPLVLPESSIVFREITTANSGAHIANGGPVSDFDERWITFTAMEVVSSEVPKNVSVSPTSLQPPVPGQLPHQVAWRCGVPACKFRRHICGAPSLPDTVVHHKAMASKGSQILQYLHDDNLYDNNILLYIVVILLALTILLYTCCSIPSNLSSAPNATNSSSLSQNPSSAQTQGLNVATINSLPITIYHQNLTLPYLQNFSPSGLPVLNHSTGPPMLPGSGPGPASSAPGSSNSVHGTNLPSASSPLNPAARREDTGSLEPSRYRPTITRWWRNKHHKVAALKEFLHTQSTTSSHHVQFPHSNRHACSTLIPIISKDPPTQPSILSGKRPATSLNVSIPTKSVRTASRQRIISPFHAGTFGSVQAPHTIDASSGDTNSFQDEQSSLHGGSQIPNNMEVEDPHLTTDGNLILIFKVTRRITQEGDWMHISLIRMDRRGEANTQIC</sequence>
<feature type="compositionally biased region" description="Polar residues" evidence="6">
    <location>
        <begin position="483"/>
        <end position="507"/>
    </location>
</feature>
<keyword evidence="10" id="KW-1185">Reference proteome</keyword>
<evidence type="ECO:0000313" key="9">
    <source>
        <dbReference type="EMBL" id="CAH1416529.1"/>
    </source>
</evidence>
<evidence type="ECO:0000256" key="7">
    <source>
        <dbReference type="SAM" id="Phobius"/>
    </source>
</evidence>
<dbReference type="AlphaFoldDB" id="A0AAU9LLM5"/>
<feature type="region of interest" description="Disordered" evidence="6">
    <location>
        <begin position="321"/>
        <end position="375"/>
    </location>
</feature>
<keyword evidence="5 7" id="KW-0472">Membrane</keyword>
<dbReference type="Pfam" id="PF01490">
    <property type="entry name" value="Aa_trans"/>
    <property type="match status" value="1"/>
</dbReference>
<dbReference type="PANTHER" id="PTHR46774">
    <property type="entry name" value="CHROMATIN MODIFICATION-RELATED PROTEIN EAF1 A-RELATED"/>
    <property type="match status" value="1"/>
</dbReference>
<comment type="caution">
    <text evidence="9">The sequence shown here is derived from an EMBL/GenBank/DDBJ whole genome shotgun (WGS) entry which is preliminary data.</text>
</comment>
<dbReference type="GO" id="GO:0006865">
    <property type="term" value="P:amino acid transport"/>
    <property type="evidence" value="ECO:0007669"/>
    <property type="project" value="UniProtKB-KW"/>
</dbReference>
<feature type="compositionally biased region" description="Low complexity" evidence="6">
    <location>
        <begin position="336"/>
        <end position="350"/>
    </location>
</feature>
<dbReference type="InterPro" id="IPR013057">
    <property type="entry name" value="AA_transpt_TM"/>
</dbReference>
<evidence type="ECO:0000256" key="1">
    <source>
        <dbReference type="ARBA" id="ARBA00004370"/>
    </source>
</evidence>